<dbReference type="AlphaFoldDB" id="A0A3E0UK59"/>
<dbReference type="PANTHER" id="PTHR37302:SF1">
    <property type="entry name" value="PROTEIN DINB"/>
    <property type="match status" value="1"/>
</dbReference>
<dbReference type="PANTHER" id="PTHR37302">
    <property type="entry name" value="SLR1116 PROTEIN"/>
    <property type="match status" value="1"/>
</dbReference>
<evidence type="ECO:0000313" key="5">
    <source>
        <dbReference type="Proteomes" id="UP000256999"/>
    </source>
</evidence>
<dbReference type="Pfam" id="PF05163">
    <property type="entry name" value="DinB"/>
    <property type="match status" value="1"/>
</dbReference>
<dbReference type="SUPFAM" id="SSF109854">
    <property type="entry name" value="DinB/YfiT-like putative metalloenzymes"/>
    <property type="match status" value="1"/>
</dbReference>
<protein>
    <submittedName>
        <fullName evidence="4">Damage-inducible protein DinB</fullName>
    </submittedName>
</protein>
<comment type="caution">
    <text evidence="4">The sequence shown here is derived from an EMBL/GenBank/DDBJ whole genome shotgun (WGS) entry which is preliminary data.</text>
</comment>
<sequence length="174" mass="19320">MALYNQRINQQLLAVCQALPKALLDKPTGSFFATITDYWNHLLFGDLILLGRLVGNNLASLSSASLANFPTPVSPQDTYFKHIEELSSVRAKLDKLLIEFCQQLSEQECGMVIHYTTTEGDNVTKVASDVVQHLFNHQTHHRGQLTCVLSQFGADYGCMDLPVIVPEGSRPLDT</sequence>
<evidence type="ECO:0000256" key="1">
    <source>
        <dbReference type="ARBA" id="ARBA00008635"/>
    </source>
</evidence>
<feature type="binding site" evidence="3">
    <location>
        <position position="137"/>
    </location>
    <ligand>
        <name>a divalent metal cation</name>
        <dbReference type="ChEBI" id="CHEBI:60240"/>
    </ligand>
</feature>
<dbReference type="Proteomes" id="UP000256999">
    <property type="component" value="Unassembled WGS sequence"/>
</dbReference>
<dbReference type="Gene3D" id="1.20.120.450">
    <property type="entry name" value="dinb family like domain"/>
    <property type="match status" value="1"/>
</dbReference>
<dbReference type="InterPro" id="IPR007837">
    <property type="entry name" value="DinB"/>
</dbReference>
<dbReference type="EMBL" id="QUOV01000001">
    <property type="protein sequence ID" value="REL37309.1"/>
    <property type="molecule type" value="Genomic_DNA"/>
</dbReference>
<evidence type="ECO:0000256" key="2">
    <source>
        <dbReference type="ARBA" id="ARBA00022723"/>
    </source>
</evidence>
<gene>
    <name evidence="4" type="ORF">DXX92_04925</name>
</gene>
<reference evidence="4 5" key="1">
    <citation type="submission" date="2018-08" db="EMBL/GenBank/DDBJ databases">
        <title>Thalassotalea euphylliae genome.</title>
        <authorList>
            <person name="Summers S."/>
            <person name="Rice S.A."/>
            <person name="Freckelton M.L."/>
            <person name="Nedved B.T."/>
            <person name="Hadfield M.G."/>
        </authorList>
    </citation>
    <scope>NUCLEOTIDE SEQUENCE [LARGE SCALE GENOMIC DNA]</scope>
    <source>
        <strain evidence="4 5">H2</strain>
    </source>
</reference>
<keyword evidence="2 3" id="KW-0479">Metal-binding</keyword>
<name>A0A3E0UK59_9GAMM</name>
<feature type="binding site" evidence="3">
    <location>
        <position position="141"/>
    </location>
    <ligand>
        <name>a divalent metal cation</name>
        <dbReference type="ChEBI" id="CHEBI:60240"/>
    </ligand>
</feature>
<feature type="binding site" evidence="3">
    <location>
        <position position="41"/>
    </location>
    <ligand>
        <name>a divalent metal cation</name>
        <dbReference type="ChEBI" id="CHEBI:60240"/>
    </ligand>
</feature>
<accession>A0A3E0UK59</accession>
<comment type="similarity">
    <text evidence="1">Belongs to the DinB family.</text>
</comment>
<dbReference type="GO" id="GO:0046872">
    <property type="term" value="F:metal ion binding"/>
    <property type="evidence" value="ECO:0007669"/>
    <property type="project" value="UniProtKB-KW"/>
</dbReference>
<evidence type="ECO:0000256" key="3">
    <source>
        <dbReference type="PIRSR" id="PIRSR607837-1"/>
    </source>
</evidence>
<organism evidence="4 5">
    <name type="scientific">Thalassotalea euphylliae</name>
    <dbReference type="NCBI Taxonomy" id="1655234"/>
    <lineage>
        <taxon>Bacteria</taxon>
        <taxon>Pseudomonadati</taxon>
        <taxon>Pseudomonadota</taxon>
        <taxon>Gammaproteobacteria</taxon>
        <taxon>Alteromonadales</taxon>
        <taxon>Colwelliaceae</taxon>
        <taxon>Thalassotalea</taxon>
    </lineage>
</organism>
<dbReference type="OrthoDB" id="9807509at2"/>
<proteinExistence type="inferred from homology"/>
<dbReference type="InterPro" id="IPR034660">
    <property type="entry name" value="DinB/YfiT-like"/>
</dbReference>
<evidence type="ECO:0000313" key="4">
    <source>
        <dbReference type="EMBL" id="REL37309.1"/>
    </source>
</evidence>